<protein>
    <submittedName>
        <fullName evidence="5">Transcriptional regulator</fullName>
    </submittedName>
</protein>
<dbReference type="PANTHER" id="PTHR33204:SF29">
    <property type="entry name" value="TRANSCRIPTIONAL REGULATOR"/>
    <property type="match status" value="1"/>
</dbReference>
<dbReference type="AlphaFoldDB" id="A0A2P7QYX5"/>
<dbReference type="InterPro" id="IPR036388">
    <property type="entry name" value="WH-like_DNA-bd_sf"/>
</dbReference>
<keyword evidence="2" id="KW-0238">DNA-binding</keyword>
<evidence type="ECO:0000256" key="3">
    <source>
        <dbReference type="ARBA" id="ARBA00023163"/>
    </source>
</evidence>
<proteinExistence type="predicted"/>
<comment type="caution">
    <text evidence="5">The sequence shown here is derived from an EMBL/GenBank/DDBJ whole genome shotgun (WGS) entry which is preliminary data.</text>
</comment>
<evidence type="ECO:0000256" key="1">
    <source>
        <dbReference type="ARBA" id="ARBA00023015"/>
    </source>
</evidence>
<dbReference type="Proteomes" id="UP000241167">
    <property type="component" value="Unassembled WGS sequence"/>
</dbReference>
<dbReference type="Gene3D" id="1.10.10.10">
    <property type="entry name" value="Winged helix-like DNA-binding domain superfamily/Winged helix DNA-binding domain"/>
    <property type="match status" value="1"/>
</dbReference>
<dbReference type="InterPro" id="IPR002577">
    <property type="entry name" value="HTH_HxlR"/>
</dbReference>
<dbReference type="PROSITE" id="PS51118">
    <property type="entry name" value="HTH_HXLR"/>
    <property type="match status" value="1"/>
</dbReference>
<name>A0A2P7QYX5_9SPHN</name>
<gene>
    <name evidence="5" type="ORF">C7I55_01940</name>
</gene>
<feature type="domain" description="HTH hxlR-type" evidence="4">
    <location>
        <begin position="11"/>
        <end position="107"/>
    </location>
</feature>
<evidence type="ECO:0000313" key="5">
    <source>
        <dbReference type="EMBL" id="PSJ43171.1"/>
    </source>
</evidence>
<evidence type="ECO:0000313" key="6">
    <source>
        <dbReference type="Proteomes" id="UP000241167"/>
    </source>
</evidence>
<reference evidence="5 6" key="1">
    <citation type="submission" date="2018-03" db="EMBL/GenBank/DDBJ databases">
        <title>The draft genome of Sphingosinicella sp. GL-C-18.</title>
        <authorList>
            <person name="Liu L."/>
            <person name="Li L."/>
            <person name="Liang L."/>
            <person name="Zhang X."/>
            <person name="Wang T."/>
        </authorList>
    </citation>
    <scope>NUCLEOTIDE SEQUENCE [LARGE SCALE GENOMIC DNA]</scope>
    <source>
        <strain evidence="5 6">GL-C-18</strain>
    </source>
</reference>
<dbReference type="EMBL" id="PXYI01000001">
    <property type="protein sequence ID" value="PSJ43171.1"/>
    <property type="molecule type" value="Genomic_DNA"/>
</dbReference>
<dbReference type="InterPro" id="IPR036390">
    <property type="entry name" value="WH_DNA-bd_sf"/>
</dbReference>
<keyword evidence="1" id="KW-0805">Transcription regulation</keyword>
<organism evidence="5 6">
    <name type="scientific">Allosphingosinicella deserti</name>
    <dbReference type="NCBI Taxonomy" id="2116704"/>
    <lineage>
        <taxon>Bacteria</taxon>
        <taxon>Pseudomonadati</taxon>
        <taxon>Pseudomonadota</taxon>
        <taxon>Alphaproteobacteria</taxon>
        <taxon>Sphingomonadales</taxon>
        <taxon>Sphingomonadaceae</taxon>
        <taxon>Allosphingosinicella</taxon>
    </lineage>
</organism>
<dbReference type="RefSeq" id="WP_106511191.1">
    <property type="nucleotide sequence ID" value="NZ_PXYI01000001.1"/>
</dbReference>
<dbReference type="Pfam" id="PF01638">
    <property type="entry name" value="HxlR"/>
    <property type="match status" value="1"/>
</dbReference>
<evidence type="ECO:0000259" key="4">
    <source>
        <dbReference type="PROSITE" id="PS51118"/>
    </source>
</evidence>
<evidence type="ECO:0000256" key="2">
    <source>
        <dbReference type="ARBA" id="ARBA00023125"/>
    </source>
</evidence>
<dbReference type="GO" id="GO:0003677">
    <property type="term" value="F:DNA binding"/>
    <property type="evidence" value="ECO:0007669"/>
    <property type="project" value="UniProtKB-KW"/>
</dbReference>
<keyword evidence="6" id="KW-1185">Reference proteome</keyword>
<dbReference type="PANTHER" id="PTHR33204">
    <property type="entry name" value="TRANSCRIPTIONAL REGULATOR, MARR FAMILY"/>
    <property type="match status" value="1"/>
</dbReference>
<sequence>MSRRFRKQYGCPVELAVDVLGGKWKTVILARIKEGPLSYGGLRKAIPGLSDKVLSDKLRDLIELGVIEHGGAPSDRKVYALSRRGRDLAPALEALYHAGTQLSPDLGVSFAPLSPGHDSN</sequence>
<accession>A0A2P7QYX5</accession>
<dbReference type="SUPFAM" id="SSF46785">
    <property type="entry name" value="Winged helix' DNA-binding domain"/>
    <property type="match status" value="1"/>
</dbReference>
<dbReference type="OrthoDB" id="9800350at2"/>
<keyword evidence="3" id="KW-0804">Transcription</keyword>